<name>A0A0F9S5W3_9ZZZZ</name>
<sequence length="65" mass="8292">MWEQNWIISVQKRKVMSMKIRNYYRYIIKKEQLMRVVDKYLDSIIKLTLKYMFFSIKKFYEKLDK</sequence>
<gene>
    <name evidence="1" type="ORF">LCGC14_0559990</name>
</gene>
<comment type="caution">
    <text evidence="1">The sequence shown here is derived from an EMBL/GenBank/DDBJ whole genome shotgun (WGS) entry which is preliminary data.</text>
</comment>
<protein>
    <submittedName>
        <fullName evidence="1">Uncharacterized protein</fullName>
    </submittedName>
</protein>
<reference evidence="1" key="1">
    <citation type="journal article" date="2015" name="Nature">
        <title>Complex archaea that bridge the gap between prokaryotes and eukaryotes.</title>
        <authorList>
            <person name="Spang A."/>
            <person name="Saw J.H."/>
            <person name="Jorgensen S.L."/>
            <person name="Zaremba-Niedzwiedzka K."/>
            <person name="Martijn J."/>
            <person name="Lind A.E."/>
            <person name="van Eijk R."/>
            <person name="Schleper C."/>
            <person name="Guy L."/>
            <person name="Ettema T.J."/>
        </authorList>
    </citation>
    <scope>NUCLEOTIDE SEQUENCE</scope>
</reference>
<organism evidence="1">
    <name type="scientific">marine sediment metagenome</name>
    <dbReference type="NCBI Taxonomy" id="412755"/>
    <lineage>
        <taxon>unclassified sequences</taxon>
        <taxon>metagenomes</taxon>
        <taxon>ecological metagenomes</taxon>
    </lineage>
</organism>
<evidence type="ECO:0000313" key="1">
    <source>
        <dbReference type="EMBL" id="KKN57627.1"/>
    </source>
</evidence>
<accession>A0A0F9S5W3</accession>
<dbReference type="EMBL" id="LAZR01000795">
    <property type="protein sequence ID" value="KKN57627.1"/>
    <property type="molecule type" value="Genomic_DNA"/>
</dbReference>
<proteinExistence type="predicted"/>
<dbReference type="AlphaFoldDB" id="A0A0F9S5W3"/>